<proteinExistence type="inferred from homology"/>
<dbReference type="EMBL" id="BAHC01000189">
    <property type="protein sequence ID" value="GAB92734.1"/>
    <property type="molecule type" value="Genomic_DNA"/>
</dbReference>
<protein>
    <submittedName>
        <fullName evidence="5">IMP dehydrogenase family protein</fullName>
    </submittedName>
</protein>
<feature type="domain" description="IMP dehydrogenase/GMP reductase" evidence="4">
    <location>
        <begin position="29"/>
        <end position="321"/>
    </location>
</feature>
<dbReference type="eggNOG" id="COG0516">
    <property type="taxonomic scope" value="Bacteria"/>
</dbReference>
<dbReference type="Pfam" id="PF00478">
    <property type="entry name" value="IMPDH"/>
    <property type="match status" value="1"/>
</dbReference>
<reference evidence="5 6" key="1">
    <citation type="submission" date="2012-08" db="EMBL/GenBank/DDBJ databases">
        <title>Whole genome shotgun sequence of Gordonia rhizosphera NBRC 16068.</title>
        <authorList>
            <person name="Takarada H."/>
            <person name="Isaki S."/>
            <person name="Hosoyama A."/>
            <person name="Tsuchikane K."/>
            <person name="Katsumata H."/>
            <person name="Baba S."/>
            <person name="Ohji S."/>
            <person name="Yamazaki S."/>
            <person name="Fujita N."/>
        </authorList>
    </citation>
    <scope>NUCLEOTIDE SEQUENCE [LARGE SCALE GENOMIC DNA]</scope>
    <source>
        <strain evidence="5 6">NBRC 16068</strain>
    </source>
</reference>
<gene>
    <name evidence="5" type="ORF">GORHZ_189_00080</name>
</gene>
<keyword evidence="2" id="KW-0560">Oxidoreductase</keyword>
<comment type="caution">
    <text evidence="5">The sequence shown here is derived from an EMBL/GenBank/DDBJ whole genome shotgun (WGS) entry which is preliminary data.</text>
</comment>
<accession>K6X1Q8</accession>
<evidence type="ECO:0000256" key="2">
    <source>
        <dbReference type="ARBA" id="ARBA00023002"/>
    </source>
</evidence>
<dbReference type="GO" id="GO:0003938">
    <property type="term" value="F:IMP dehydrogenase activity"/>
    <property type="evidence" value="ECO:0007669"/>
    <property type="project" value="InterPro"/>
</dbReference>
<dbReference type="InterPro" id="IPR001093">
    <property type="entry name" value="IMP_DH_GMPRt"/>
</dbReference>
<dbReference type="Gene3D" id="3.20.20.70">
    <property type="entry name" value="Aldolase class I"/>
    <property type="match status" value="1"/>
</dbReference>
<evidence type="ECO:0000313" key="5">
    <source>
        <dbReference type="EMBL" id="GAB92734.1"/>
    </source>
</evidence>
<evidence type="ECO:0000313" key="6">
    <source>
        <dbReference type="Proteomes" id="UP000008363"/>
    </source>
</evidence>
<dbReference type="PANTHER" id="PTHR11911:SF85">
    <property type="entry name" value="INOSINE-5'-MONOPHOSPHATE DEHYDROGENASE"/>
    <property type="match status" value="1"/>
</dbReference>
<dbReference type="SUPFAM" id="SSF51412">
    <property type="entry name" value="Inosine monophosphate dehydrogenase (IMPDH)"/>
    <property type="match status" value="1"/>
</dbReference>
<evidence type="ECO:0000256" key="3">
    <source>
        <dbReference type="ARBA" id="ARBA00023027"/>
    </source>
</evidence>
<keyword evidence="3" id="KW-0520">NAD</keyword>
<dbReference type="NCBIfam" id="TIGR01304">
    <property type="entry name" value="IMP_DH_rel_2"/>
    <property type="match status" value="1"/>
</dbReference>
<comment type="similarity">
    <text evidence="1">Belongs to the IMPDH/GMPR family.</text>
</comment>
<dbReference type="STRING" id="1108045.GORHZ_189_00080"/>
<dbReference type="InterPro" id="IPR005990">
    <property type="entry name" value="IMP_DH"/>
</dbReference>
<dbReference type="FunFam" id="3.20.20.70:FF:000060">
    <property type="entry name" value="IMP dehydrogenase subunit"/>
    <property type="match status" value="1"/>
</dbReference>
<dbReference type="CDD" id="cd00381">
    <property type="entry name" value="IMPDH"/>
    <property type="match status" value="1"/>
</dbReference>
<dbReference type="AlphaFoldDB" id="K6X1Q8"/>
<dbReference type="PANTHER" id="PTHR11911">
    <property type="entry name" value="INOSINE-5-MONOPHOSPHATE DEHYDROGENASE RELATED"/>
    <property type="match status" value="1"/>
</dbReference>
<evidence type="ECO:0000256" key="1">
    <source>
        <dbReference type="ARBA" id="ARBA00005502"/>
    </source>
</evidence>
<sequence>MPLAGQKGATVRDLVDIGMGRTARRTFELDDLSIVPSRRTRSSKDVSTAWQIDAYRFESPILSHPTDALVSPATAIALGKLGALGVINGEGLWARHRDVEAKIDELIAVATGNPDPSAAVRFLQQLHSAPLDIGLLRESVATVREAGVTTAVRVSPQHALELTPALLEAGVELLVVHGTIISAEHVAQADPDGAVREPLNLKTFIADLDIPVIAGGVHDHRTALHLMRTGAAGVIVGYGSARGATTTAEVLGIGVPMATAIADAAAARRDYLDETGGRYVHVIADGDIHNSGDLAKAIACGADAAVLGTPLAAAAEAPGRGWYWPSAAAHPDTPRGALLQVATEEDRPSLESVLNGPSQDPFGELNLVGALRRSMAKAGYSDLKEFQKVGLTVHA</sequence>
<evidence type="ECO:0000259" key="4">
    <source>
        <dbReference type="Pfam" id="PF00478"/>
    </source>
</evidence>
<dbReference type="SMART" id="SM01240">
    <property type="entry name" value="IMPDH"/>
    <property type="match status" value="1"/>
</dbReference>
<dbReference type="GO" id="GO:0006183">
    <property type="term" value="P:GTP biosynthetic process"/>
    <property type="evidence" value="ECO:0007669"/>
    <property type="project" value="TreeGrafter"/>
</dbReference>
<organism evidence="5 6">
    <name type="scientific">Gordonia rhizosphera NBRC 16068</name>
    <dbReference type="NCBI Taxonomy" id="1108045"/>
    <lineage>
        <taxon>Bacteria</taxon>
        <taxon>Bacillati</taxon>
        <taxon>Actinomycetota</taxon>
        <taxon>Actinomycetes</taxon>
        <taxon>Mycobacteriales</taxon>
        <taxon>Gordoniaceae</taxon>
        <taxon>Gordonia</taxon>
    </lineage>
</organism>
<keyword evidence="6" id="KW-1185">Reference proteome</keyword>
<name>K6X1Q8_9ACTN</name>
<dbReference type="InterPro" id="IPR013785">
    <property type="entry name" value="Aldolase_TIM"/>
</dbReference>
<dbReference type="InterPro" id="IPR005992">
    <property type="entry name" value="IMP_DH-rel2"/>
</dbReference>
<dbReference type="Proteomes" id="UP000008363">
    <property type="component" value="Unassembled WGS sequence"/>
</dbReference>